<keyword evidence="3" id="KW-1185">Reference proteome</keyword>
<reference evidence="2" key="1">
    <citation type="submission" date="2020-06" db="EMBL/GenBank/DDBJ databases">
        <authorList>
            <person name="Onetto C."/>
        </authorList>
    </citation>
    <scope>NUCLEOTIDE SEQUENCE</scope>
</reference>
<evidence type="ECO:0000313" key="2">
    <source>
        <dbReference type="EMBL" id="CAD0100828.1"/>
    </source>
</evidence>
<organism evidence="2 3">
    <name type="scientific">Aureobasidium mustum</name>
    <dbReference type="NCBI Taxonomy" id="2773714"/>
    <lineage>
        <taxon>Eukaryota</taxon>
        <taxon>Fungi</taxon>
        <taxon>Dikarya</taxon>
        <taxon>Ascomycota</taxon>
        <taxon>Pezizomycotina</taxon>
        <taxon>Dothideomycetes</taxon>
        <taxon>Dothideomycetidae</taxon>
        <taxon>Dothideales</taxon>
        <taxon>Saccotheciaceae</taxon>
        <taxon>Aureobasidium</taxon>
    </lineage>
</organism>
<dbReference type="EMBL" id="CAIJEO010000013">
    <property type="protein sequence ID" value="CAD0100828.1"/>
    <property type="molecule type" value="Genomic_DNA"/>
</dbReference>
<protein>
    <submittedName>
        <fullName evidence="2">Uncharacterized protein</fullName>
    </submittedName>
</protein>
<gene>
    <name evidence="2" type="ORF">AWRI4233_LOCUS9653</name>
</gene>
<dbReference type="OrthoDB" id="3741657at2759"/>
<accession>A0A9N8K686</accession>
<sequence>MSAVGPNPGPAVMSHGRALAMFGPPESHTESMPRTEREYRERDTLNPPTVAILSEEEQWALFTKDKCLPYTEMLVSEYVKRVKAKANVDKTKTSDSSHKEESSTGGWPDVEGHD</sequence>
<dbReference type="Proteomes" id="UP000714618">
    <property type="component" value="Unassembled WGS sequence"/>
</dbReference>
<dbReference type="AlphaFoldDB" id="A0A9N8K686"/>
<feature type="compositionally biased region" description="Basic and acidic residues" evidence="1">
    <location>
        <begin position="86"/>
        <end position="102"/>
    </location>
</feature>
<name>A0A9N8K686_9PEZI</name>
<evidence type="ECO:0000313" key="3">
    <source>
        <dbReference type="Proteomes" id="UP000714618"/>
    </source>
</evidence>
<feature type="region of interest" description="Disordered" evidence="1">
    <location>
        <begin position="84"/>
        <end position="114"/>
    </location>
</feature>
<evidence type="ECO:0000256" key="1">
    <source>
        <dbReference type="SAM" id="MobiDB-lite"/>
    </source>
</evidence>
<proteinExistence type="predicted"/>
<feature type="compositionally biased region" description="Basic and acidic residues" evidence="1">
    <location>
        <begin position="27"/>
        <end position="44"/>
    </location>
</feature>
<comment type="caution">
    <text evidence="2">The sequence shown here is derived from an EMBL/GenBank/DDBJ whole genome shotgun (WGS) entry which is preliminary data.</text>
</comment>
<feature type="region of interest" description="Disordered" evidence="1">
    <location>
        <begin position="1"/>
        <end position="49"/>
    </location>
</feature>